<evidence type="ECO:0000313" key="4">
    <source>
        <dbReference type="Proteomes" id="UP000703269"/>
    </source>
</evidence>
<evidence type="ECO:0000259" key="2">
    <source>
        <dbReference type="Pfam" id="PF22974"/>
    </source>
</evidence>
<evidence type="ECO:0000256" key="1">
    <source>
        <dbReference type="SAM" id="SignalP"/>
    </source>
</evidence>
<sequence length="665" mass="69404">MRVLCFIVIASLVAIAAATGPILVARKSMTALERRSASRWDIAPKGTIVLEYAITPQHPPTAAVTIHAYDEKPIILVEDFDRILSGVSCSGYVSSALWDVIAFDFIDEPAFALAAQEWATIQGSFVITCHAGCNANGERGAWRVITTVPDFSTLRMNMIVEPVEMRYIAKSFGVTYNHGGGQVPAQRGPVGLWRRAYESGLHPLLPFGFHPAAGPRFPLFPPNTTLNDATANNVSQLTDAQIALTCADCMFSSNVTIGLNFDVDVINPSCTNATQPCSTFTNFGMNLTLDHFQQEIELELAVAEGIQASESYKILEVLVGPGLILPTLINLGPSVGIKIAFDLAVTSDINFTYGAVAHVADGAFATIDLLNPIDGSFDPTFSATGWDTASVDQIPFRVNAGELDIATSIALSPYAEVSLEILGLGGGALRLVTNMPQVAINASLEAGVNRACNPVGEDDFESFGTAFVVASGMALSTTTEYDDMGLLSFGFPQSADYMLFEKDIPFTPALGINKTSCFVLADDDSSANAPSAASSVASSVASSAASSAVMSGASPVASSASTSPTVTGVPKTTGTLLAAQSAVPTWDFSKIASYSSANGKLPTNVNYTQMVQATSVPPNLQAAVTKAASSRKSSSGGSPGAADGAAVLGHMFFGIASIIALVALL</sequence>
<dbReference type="EMBL" id="BPQB01000002">
    <property type="protein sequence ID" value="GJE85162.1"/>
    <property type="molecule type" value="Genomic_DNA"/>
</dbReference>
<dbReference type="Pfam" id="PF22974">
    <property type="entry name" value="DUF7029"/>
    <property type="match status" value="1"/>
</dbReference>
<proteinExistence type="predicted"/>
<name>A0A9P3FXT9_9APHY</name>
<keyword evidence="4" id="KW-1185">Reference proteome</keyword>
<evidence type="ECO:0000313" key="3">
    <source>
        <dbReference type="EMBL" id="GJE85162.1"/>
    </source>
</evidence>
<dbReference type="OrthoDB" id="160645at2759"/>
<accession>A0A9P3FXT9</accession>
<dbReference type="Proteomes" id="UP000703269">
    <property type="component" value="Unassembled WGS sequence"/>
</dbReference>
<dbReference type="AlphaFoldDB" id="A0A9P3FXT9"/>
<feature type="signal peptide" evidence="1">
    <location>
        <begin position="1"/>
        <end position="18"/>
    </location>
</feature>
<keyword evidence="1" id="KW-0732">Signal</keyword>
<feature type="chain" id="PRO_5040313694" description="DUF7029 domain-containing protein" evidence="1">
    <location>
        <begin position="19"/>
        <end position="665"/>
    </location>
</feature>
<protein>
    <recommendedName>
        <fullName evidence="2">DUF7029 domain-containing protein</fullName>
    </recommendedName>
</protein>
<dbReference type="InterPro" id="IPR054293">
    <property type="entry name" value="DUF7029"/>
</dbReference>
<reference evidence="3 4" key="1">
    <citation type="submission" date="2021-08" db="EMBL/GenBank/DDBJ databases">
        <title>Draft Genome Sequence of Phanerochaete sordida strain YK-624.</title>
        <authorList>
            <person name="Mori T."/>
            <person name="Dohra H."/>
            <person name="Suzuki T."/>
            <person name="Kawagishi H."/>
            <person name="Hirai H."/>
        </authorList>
    </citation>
    <scope>NUCLEOTIDE SEQUENCE [LARGE SCALE GENOMIC DNA]</scope>
    <source>
        <strain evidence="3 4">YK-624</strain>
    </source>
</reference>
<feature type="domain" description="DUF7029" evidence="2">
    <location>
        <begin position="69"/>
        <end position="172"/>
    </location>
</feature>
<gene>
    <name evidence="3" type="ORF">PsYK624_012400</name>
</gene>
<organism evidence="3 4">
    <name type="scientific">Phanerochaete sordida</name>
    <dbReference type="NCBI Taxonomy" id="48140"/>
    <lineage>
        <taxon>Eukaryota</taxon>
        <taxon>Fungi</taxon>
        <taxon>Dikarya</taxon>
        <taxon>Basidiomycota</taxon>
        <taxon>Agaricomycotina</taxon>
        <taxon>Agaricomycetes</taxon>
        <taxon>Polyporales</taxon>
        <taxon>Phanerochaetaceae</taxon>
        <taxon>Phanerochaete</taxon>
    </lineage>
</organism>
<comment type="caution">
    <text evidence="3">The sequence shown here is derived from an EMBL/GenBank/DDBJ whole genome shotgun (WGS) entry which is preliminary data.</text>
</comment>